<dbReference type="Proteomes" id="UP000823399">
    <property type="component" value="Unassembled WGS sequence"/>
</dbReference>
<dbReference type="RefSeq" id="XP_041286761.1">
    <property type="nucleotide sequence ID" value="XM_041442349.1"/>
</dbReference>
<dbReference type="OrthoDB" id="3183767at2759"/>
<evidence type="ECO:0000313" key="2">
    <source>
        <dbReference type="Proteomes" id="UP000823399"/>
    </source>
</evidence>
<dbReference type="GeneID" id="64704608"/>
<dbReference type="EMBL" id="JABBWM010000092">
    <property type="protein sequence ID" value="KAG2092128.1"/>
    <property type="molecule type" value="Genomic_DNA"/>
</dbReference>
<accession>A0A9P7EUP1</accession>
<organism evidence="1 2">
    <name type="scientific">Suillus discolor</name>
    <dbReference type="NCBI Taxonomy" id="1912936"/>
    <lineage>
        <taxon>Eukaryota</taxon>
        <taxon>Fungi</taxon>
        <taxon>Dikarya</taxon>
        <taxon>Basidiomycota</taxon>
        <taxon>Agaricomycotina</taxon>
        <taxon>Agaricomycetes</taxon>
        <taxon>Agaricomycetidae</taxon>
        <taxon>Boletales</taxon>
        <taxon>Suillineae</taxon>
        <taxon>Suillaceae</taxon>
        <taxon>Suillus</taxon>
    </lineage>
</organism>
<sequence length="141" mass="16632">MSNPSIHHHIGQSEKNYDDIGFYLHARDGDPAMKNYFLRLQEHLLCRIQESQSAQDAEGDIKNVLFKRNHIYHHHIARINYTTYNTRRDQDVINPKTWHCNIMVLSDCGEPRTHYRYAKVLGIHHVNVVYIGGLYHGRRLL</sequence>
<proteinExistence type="predicted"/>
<dbReference type="AlphaFoldDB" id="A0A9P7EUP1"/>
<evidence type="ECO:0000313" key="1">
    <source>
        <dbReference type="EMBL" id="KAG2092128.1"/>
    </source>
</evidence>
<name>A0A9P7EUP1_9AGAM</name>
<keyword evidence="2" id="KW-1185">Reference proteome</keyword>
<gene>
    <name evidence="1" type="ORF">F5147DRAFT_779749</name>
</gene>
<protein>
    <submittedName>
        <fullName evidence="1">Uncharacterized protein</fullName>
    </submittedName>
</protein>
<comment type="caution">
    <text evidence="1">The sequence shown here is derived from an EMBL/GenBank/DDBJ whole genome shotgun (WGS) entry which is preliminary data.</text>
</comment>
<reference evidence="1" key="1">
    <citation type="journal article" date="2020" name="New Phytol.">
        <title>Comparative genomics reveals dynamic genome evolution in host specialist ectomycorrhizal fungi.</title>
        <authorList>
            <person name="Lofgren L.A."/>
            <person name="Nguyen N.H."/>
            <person name="Vilgalys R."/>
            <person name="Ruytinx J."/>
            <person name="Liao H.L."/>
            <person name="Branco S."/>
            <person name="Kuo A."/>
            <person name="LaButti K."/>
            <person name="Lipzen A."/>
            <person name="Andreopoulos W."/>
            <person name="Pangilinan J."/>
            <person name="Riley R."/>
            <person name="Hundley H."/>
            <person name="Na H."/>
            <person name="Barry K."/>
            <person name="Grigoriev I.V."/>
            <person name="Stajich J.E."/>
            <person name="Kennedy P.G."/>
        </authorList>
    </citation>
    <scope>NUCLEOTIDE SEQUENCE</scope>
    <source>
        <strain evidence="1">FC423</strain>
    </source>
</reference>